<evidence type="ECO:0000313" key="12">
    <source>
        <dbReference type="Proteomes" id="UP000502260"/>
    </source>
</evidence>
<keyword evidence="9" id="KW-0460">Magnesium</keyword>
<dbReference type="AlphaFoldDB" id="A0A6F8V7Q8"/>
<dbReference type="SUPFAM" id="SSF52540">
    <property type="entry name" value="P-loop containing nucleoside triphosphate hydrolases"/>
    <property type="match status" value="1"/>
</dbReference>
<reference evidence="12" key="1">
    <citation type="submission" date="2020-03" db="EMBL/GenBank/DDBJ databases">
        <title>Complete genome sequence of sulfur-oxidizing bacterium skT11.</title>
        <authorList>
            <person name="Kanda M."/>
            <person name="Kojima H."/>
            <person name="Fukui M."/>
        </authorList>
    </citation>
    <scope>NUCLEOTIDE SEQUENCE [LARGE SCALE GENOMIC DNA]</scope>
    <source>
        <strain evidence="12">skT11</strain>
    </source>
</reference>
<evidence type="ECO:0000313" key="11">
    <source>
        <dbReference type="EMBL" id="BCB25873.1"/>
    </source>
</evidence>
<dbReference type="PANTHER" id="PTHR33540:SF2">
    <property type="entry name" value="TRNA THREONYLCARBAMOYLADENOSINE BIOSYNTHESIS PROTEIN TSAE"/>
    <property type="match status" value="1"/>
</dbReference>
<comment type="similarity">
    <text evidence="2">Belongs to the TsaE family.</text>
</comment>
<evidence type="ECO:0000256" key="4">
    <source>
        <dbReference type="ARBA" id="ARBA00022490"/>
    </source>
</evidence>
<dbReference type="InterPro" id="IPR003442">
    <property type="entry name" value="T6A_TsaE"/>
</dbReference>
<dbReference type="RefSeq" id="WP_173060625.1">
    <property type="nucleotide sequence ID" value="NZ_AP022853.1"/>
</dbReference>
<keyword evidence="8" id="KW-0067">ATP-binding</keyword>
<dbReference type="Proteomes" id="UP000502260">
    <property type="component" value="Chromosome"/>
</dbReference>
<dbReference type="GO" id="GO:0005524">
    <property type="term" value="F:ATP binding"/>
    <property type="evidence" value="ECO:0007669"/>
    <property type="project" value="UniProtKB-KW"/>
</dbReference>
<evidence type="ECO:0000256" key="8">
    <source>
        <dbReference type="ARBA" id="ARBA00022840"/>
    </source>
</evidence>
<gene>
    <name evidence="11" type="ORF">SKTS_07590</name>
</gene>
<name>A0A6F8V7Q8_9PROT</name>
<keyword evidence="12" id="KW-1185">Reference proteome</keyword>
<dbReference type="GO" id="GO:0046872">
    <property type="term" value="F:metal ion binding"/>
    <property type="evidence" value="ECO:0007669"/>
    <property type="project" value="UniProtKB-KW"/>
</dbReference>
<dbReference type="Pfam" id="PF02367">
    <property type="entry name" value="TsaE"/>
    <property type="match status" value="1"/>
</dbReference>
<dbReference type="NCBIfam" id="TIGR00150">
    <property type="entry name" value="T6A_YjeE"/>
    <property type="match status" value="1"/>
</dbReference>
<accession>A0A6F8V7Q8</accession>
<dbReference type="GO" id="GO:0016740">
    <property type="term" value="F:transferase activity"/>
    <property type="evidence" value="ECO:0007669"/>
    <property type="project" value="UniProtKB-KW"/>
</dbReference>
<sequence length="156" mass="17445">MKVARYLADENSTARLGFELAMVLHPGLVFYLVGDLGAGKTTLVRSVLRGLGFQGKVKSPTYALVESYVVSSLNLYHFDLYRFADPEEWESSGFREYFNPHTVSFVEWPEKAVGFLPPADVIIHLGIRDFGREAELEAVSEAGRQCLNRLQNISAT</sequence>
<protein>
    <recommendedName>
        <fullName evidence="3">tRNA threonylcarbamoyladenosine biosynthesis protein TsaE</fullName>
    </recommendedName>
    <alternativeName>
        <fullName evidence="10">t(6)A37 threonylcarbamoyladenosine biosynthesis protein TsaE</fullName>
    </alternativeName>
</protein>
<keyword evidence="5" id="KW-0819">tRNA processing</keyword>
<dbReference type="Gene3D" id="3.40.50.300">
    <property type="entry name" value="P-loop containing nucleotide triphosphate hydrolases"/>
    <property type="match status" value="1"/>
</dbReference>
<evidence type="ECO:0000256" key="5">
    <source>
        <dbReference type="ARBA" id="ARBA00022694"/>
    </source>
</evidence>
<evidence type="ECO:0000256" key="2">
    <source>
        <dbReference type="ARBA" id="ARBA00007599"/>
    </source>
</evidence>
<keyword evidence="11" id="KW-0808">Transferase</keyword>
<proteinExistence type="inferred from homology"/>
<dbReference type="PANTHER" id="PTHR33540">
    <property type="entry name" value="TRNA THREONYLCARBAMOYLADENOSINE BIOSYNTHESIS PROTEIN TSAE"/>
    <property type="match status" value="1"/>
</dbReference>
<evidence type="ECO:0000256" key="1">
    <source>
        <dbReference type="ARBA" id="ARBA00004496"/>
    </source>
</evidence>
<dbReference type="GO" id="GO:0002949">
    <property type="term" value="P:tRNA threonylcarbamoyladenosine modification"/>
    <property type="evidence" value="ECO:0007669"/>
    <property type="project" value="InterPro"/>
</dbReference>
<dbReference type="KEGG" id="slac:SKTS_07590"/>
<keyword evidence="7" id="KW-0547">Nucleotide-binding</keyword>
<evidence type="ECO:0000256" key="6">
    <source>
        <dbReference type="ARBA" id="ARBA00022723"/>
    </source>
</evidence>
<evidence type="ECO:0000256" key="3">
    <source>
        <dbReference type="ARBA" id="ARBA00019010"/>
    </source>
</evidence>
<evidence type="ECO:0000256" key="7">
    <source>
        <dbReference type="ARBA" id="ARBA00022741"/>
    </source>
</evidence>
<evidence type="ECO:0000256" key="9">
    <source>
        <dbReference type="ARBA" id="ARBA00022842"/>
    </source>
</evidence>
<comment type="subcellular location">
    <subcellularLocation>
        <location evidence="1">Cytoplasm</location>
    </subcellularLocation>
</comment>
<dbReference type="InterPro" id="IPR027417">
    <property type="entry name" value="P-loop_NTPase"/>
</dbReference>
<keyword evidence="6" id="KW-0479">Metal-binding</keyword>
<keyword evidence="4" id="KW-0963">Cytoplasm</keyword>
<dbReference type="EMBL" id="AP022853">
    <property type="protein sequence ID" value="BCB25873.1"/>
    <property type="molecule type" value="Genomic_DNA"/>
</dbReference>
<evidence type="ECO:0000256" key="10">
    <source>
        <dbReference type="ARBA" id="ARBA00032441"/>
    </source>
</evidence>
<organism evidence="11 12">
    <name type="scientific">Sulfurimicrobium lacus</name>
    <dbReference type="NCBI Taxonomy" id="2715678"/>
    <lineage>
        <taxon>Bacteria</taxon>
        <taxon>Pseudomonadati</taxon>
        <taxon>Pseudomonadota</taxon>
        <taxon>Betaproteobacteria</taxon>
        <taxon>Nitrosomonadales</taxon>
        <taxon>Sulfuricellaceae</taxon>
        <taxon>Sulfurimicrobium</taxon>
    </lineage>
</organism>
<dbReference type="GO" id="GO:0005737">
    <property type="term" value="C:cytoplasm"/>
    <property type="evidence" value="ECO:0007669"/>
    <property type="project" value="UniProtKB-SubCell"/>
</dbReference>